<dbReference type="GO" id="GO:0004725">
    <property type="term" value="F:protein tyrosine phosphatase activity"/>
    <property type="evidence" value="ECO:0007669"/>
    <property type="project" value="UniProtKB-UniRule"/>
</dbReference>
<gene>
    <name evidence="7" type="ORF">FAJ39_00220</name>
    <name evidence="6" type="ORF">FAJ39_04370</name>
</gene>
<keyword evidence="2 5" id="KW-0378">Hydrolase</keyword>
<dbReference type="GO" id="GO:0045227">
    <property type="term" value="P:capsule polysaccharide biosynthetic process"/>
    <property type="evidence" value="ECO:0007669"/>
    <property type="project" value="UniProtKB-UniPathway"/>
</dbReference>
<dbReference type="SUPFAM" id="SSF51556">
    <property type="entry name" value="Metallo-dependent hydrolases"/>
    <property type="match status" value="1"/>
</dbReference>
<accession>A0A4T2GMF9</accession>
<reference evidence="6 8" key="1">
    <citation type="submission" date="2019-04" db="EMBL/GenBank/DDBJ databases">
        <title>Genome analysis of Streptococcus suis strain WUSS424.</title>
        <authorList>
            <person name="Chen H."/>
            <person name="Gao X."/>
            <person name="Wu Z."/>
        </authorList>
    </citation>
    <scope>NUCLEOTIDE SEQUENCE [LARGE SCALE GENOMIC DNA]</scope>
    <source>
        <strain evidence="6 8">WUSS424</strain>
    </source>
</reference>
<dbReference type="GO" id="GO:0030145">
    <property type="term" value="F:manganese ion binding"/>
    <property type="evidence" value="ECO:0007669"/>
    <property type="project" value="UniProtKB-UniRule"/>
</dbReference>
<comment type="catalytic activity">
    <reaction evidence="4 5">
        <text>O-phospho-L-tyrosyl-[protein] + H2O = L-tyrosyl-[protein] + phosphate</text>
        <dbReference type="Rhea" id="RHEA:10684"/>
        <dbReference type="Rhea" id="RHEA-COMP:10136"/>
        <dbReference type="Rhea" id="RHEA-COMP:20101"/>
        <dbReference type="ChEBI" id="CHEBI:15377"/>
        <dbReference type="ChEBI" id="CHEBI:43474"/>
        <dbReference type="ChEBI" id="CHEBI:46858"/>
        <dbReference type="ChEBI" id="CHEBI:61978"/>
        <dbReference type="EC" id="3.1.3.48"/>
    </reaction>
</comment>
<dbReference type="AlphaFoldDB" id="A0A4T2GMF9"/>
<dbReference type="EMBL" id="SSXO01000002">
    <property type="protein sequence ID" value="TII00306.1"/>
    <property type="molecule type" value="Genomic_DNA"/>
</dbReference>
<dbReference type="OrthoDB" id="9788539at2"/>
<dbReference type="PIRSF" id="PIRSF016557">
    <property type="entry name" value="Caps_synth_CpsB"/>
    <property type="match status" value="1"/>
</dbReference>
<dbReference type="Proteomes" id="UP000305165">
    <property type="component" value="Unassembled WGS sequence"/>
</dbReference>
<dbReference type="EC" id="3.1.3.48" evidence="5"/>
<evidence type="ECO:0000313" key="7">
    <source>
        <dbReference type="EMBL" id="TII00798.1"/>
    </source>
</evidence>
<dbReference type="Pfam" id="PF19567">
    <property type="entry name" value="CpsB_CapC"/>
    <property type="match status" value="1"/>
</dbReference>
<evidence type="ECO:0000256" key="3">
    <source>
        <dbReference type="ARBA" id="ARBA00022912"/>
    </source>
</evidence>
<comment type="similarity">
    <text evidence="1 5">Belongs to the metallo-dependent hydrolases superfamily. CpsB/CapC family.</text>
</comment>
<evidence type="ECO:0000256" key="5">
    <source>
        <dbReference type="PIRNR" id="PIRNR016557"/>
    </source>
</evidence>
<dbReference type="InterPro" id="IPR016667">
    <property type="entry name" value="Caps_polysacc_synth_CpsB/CapC"/>
</dbReference>
<organism evidence="6 8">
    <name type="scientific">Streptococcus suis</name>
    <dbReference type="NCBI Taxonomy" id="1307"/>
    <lineage>
        <taxon>Bacteria</taxon>
        <taxon>Bacillati</taxon>
        <taxon>Bacillota</taxon>
        <taxon>Bacilli</taxon>
        <taxon>Lactobacillales</taxon>
        <taxon>Streptococcaceae</taxon>
        <taxon>Streptococcus</taxon>
    </lineage>
</organism>
<dbReference type="PANTHER" id="PTHR39181">
    <property type="entry name" value="TYROSINE-PROTEIN PHOSPHATASE YWQE"/>
    <property type="match status" value="1"/>
</dbReference>
<sequence>MLDIHSHIIFGVDDGPKTPEESLALLQEAYRQGVRGIVATSHRRKGMFETPEETIWQNFRQVQELAKQVADDLFIYYGAEIYYSREYLNKLEKKEIPGYASSDAVLVEFSTNTPLKVIQEAVRELLAMGKTPVLAHIERYEALEGEFEKIQSLIDQGAYMQINSSSVLKAKLFGDRHKAFKKRAKQFLDQNLIHFVASDMHNLSSRPPYMQEAYELISQRYGQDYAKDLFMNNPLDLLKNKL</sequence>
<evidence type="ECO:0000256" key="4">
    <source>
        <dbReference type="ARBA" id="ARBA00051722"/>
    </source>
</evidence>
<keyword evidence="3 5" id="KW-0904">Protein phosphatase</keyword>
<evidence type="ECO:0000313" key="8">
    <source>
        <dbReference type="Proteomes" id="UP000305165"/>
    </source>
</evidence>
<dbReference type="InterPro" id="IPR032466">
    <property type="entry name" value="Metal_Hydrolase"/>
</dbReference>
<protein>
    <recommendedName>
        <fullName evidence="5">Tyrosine-protein phosphatase</fullName>
        <ecNumber evidence="5">3.1.3.48</ecNumber>
    </recommendedName>
</protein>
<dbReference type="UniPathway" id="UPA00934"/>
<dbReference type="Gene3D" id="3.20.20.140">
    <property type="entry name" value="Metal-dependent hydrolases"/>
    <property type="match status" value="1"/>
</dbReference>
<evidence type="ECO:0000256" key="2">
    <source>
        <dbReference type="ARBA" id="ARBA00022801"/>
    </source>
</evidence>
<comment type="caution">
    <text evidence="6">The sequence shown here is derived from an EMBL/GenBank/DDBJ whole genome shotgun (WGS) entry which is preliminary data.</text>
</comment>
<evidence type="ECO:0000313" key="6">
    <source>
        <dbReference type="EMBL" id="TII00306.1"/>
    </source>
</evidence>
<dbReference type="PANTHER" id="PTHR39181:SF1">
    <property type="entry name" value="TYROSINE-PROTEIN PHOSPHATASE YWQE"/>
    <property type="match status" value="1"/>
</dbReference>
<proteinExistence type="inferred from homology"/>
<name>A0A4T2GMF9_STRSU</name>
<dbReference type="EMBL" id="SSXO01000001">
    <property type="protein sequence ID" value="TII00798.1"/>
    <property type="molecule type" value="Genomic_DNA"/>
</dbReference>
<evidence type="ECO:0000256" key="1">
    <source>
        <dbReference type="ARBA" id="ARBA00005750"/>
    </source>
</evidence>